<evidence type="ECO:0000313" key="2">
    <source>
        <dbReference type="Proteomes" id="UP000324800"/>
    </source>
</evidence>
<comment type="caution">
    <text evidence="1">The sequence shown here is derived from an EMBL/GenBank/DDBJ whole genome shotgun (WGS) entry which is preliminary data.</text>
</comment>
<name>A0A5J4UQV4_9EUKA</name>
<dbReference type="AlphaFoldDB" id="A0A5J4UQV4"/>
<dbReference type="EMBL" id="SNRW01013838">
    <property type="protein sequence ID" value="KAA6372165.1"/>
    <property type="molecule type" value="Genomic_DNA"/>
</dbReference>
<dbReference type="Proteomes" id="UP000324800">
    <property type="component" value="Unassembled WGS sequence"/>
</dbReference>
<gene>
    <name evidence="1" type="ORF">EZS28_032308</name>
</gene>
<reference evidence="1 2" key="1">
    <citation type="submission" date="2019-03" db="EMBL/GenBank/DDBJ databases">
        <title>Single cell metagenomics reveals metabolic interactions within the superorganism composed of flagellate Streblomastix strix and complex community of Bacteroidetes bacteria on its surface.</title>
        <authorList>
            <person name="Treitli S.C."/>
            <person name="Kolisko M."/>
            <person name="Husnik F."/>
            <person name="Keeling P."/>
            <person name="Hampl V."/>
        </authorList>
    </citation>
    <scope>NUCLEOTIDE SEQUENCE [LARGE SCALE GENOMIC DNA]</scope>
    <source>
        <strain evidence="1">ST1C</strain>
    </source>
</reference>
<evidence type="ECO:0000313" key="1">
    <source>
        <dbReference type="EMBL" id="KAA6372165.1"/>
    </source>
</evidence>
<accession>A0A5J4UQV4</accession>
<proteinExistence type="predicted"/>
<sequence>MGDVQSITTQATTLVKDQAAKVVGNSSIGQKVTDTAAKITGGKVTDIKAAISSPSSIASKLNFNTLYGIVDTLGLSKNERIQQLMKPIQKVLVGPTVYDQSIDEHNNSIIDRK</sequence>
<organism evidence="1 2">
    <name type="scientific">Streblomastix strix</name>
    <dbReference type="NCBI Taxonomy" id="222440"/>
    <lineage>
        <taxon>Eukaryota</taxon>
        <taxon>Metamonada</taxon>
        <taxon>Preaxostyla</taxon>
        <taxon>Oxymonadida</taxon>
        <taxon>Streblomastigidae</taxon>
        <taxon>Streblomastix</taxon>
    </lineage>
</organism>
<protein>
    <submittedName>
        <fullName evidence="1">Uncharacterized protein</fullName>
    </submittedName>
</protein>
<feature type="non-terminal residue" evidence="1">
    <location>
        <position position="113"/>
    </location>
</feature>